<reference evidence="2 3" key="1">
    <citation type="journal article" date="2021" name="Sci. Rep.">
        <title>Chromosome anchoring in Senegalese sole (Solea senegalensis) reveals sex-associated markers and genome rearrangements in flatfish.</title>
        <authorList>
            <person name="Guerrero-Cozar I."/>
            <person name="Gomez-Garrido J."/>
            <person name="Berbel C."/>
            <person name="Martinez-Blanch J.F."/>
            <person name="Alioto T."/>
            <person name="Claros M.G."/>
            <person name="Gagnaire P.A."/>
            <person name="Manchado M."/>
        </authorList>
    </citation>
    <scope>NUCLEOTIDE SEQUENCE [LARGE SCALE GENOMIC DNA]</scope>
    <source>
        <strain evidence="2">Sse05_10M</strain>
    </source>
</reference>
<proteinExistence type="predicted"/>
<dbReference type="AlphaFoldDB" id="A0AAV6QFB8"/>
<dbReference type="PANTHER" id="PTHR33887">
    <property type="entry name" value="PB1 DOMAIN-CONTAINING PROTEIN"/>
    <property type="match status" value="1"/>
</dbReference>
<feature type="compositionally biased region" description="Basic residues" evidence="1">
    <location>
        <begin position="110"/>
        <end position="125"/>
    </location>
</feature>
<dbReference type="Proteomes" id="UP000693946">
    <property type="component" value="Linkage Group LG5"/>
</dbReference>
<accession>A0AAV6QFB8</accession>
<evidence type="ECO:0000313" key="2">
    <source>
        <dbReference type="EMBL" id="KAG7488931.1"/>
    </source>
</evidence>
<keyword evidence="3" id="KW-1185">Reference proteome</keyword>
<comment type="caution">
    <text evidence="2">The sequence shown here is derived from an EMBL/GenBank/DDBJ whole genome shotgun (WGS) entry which is preliminary data.</text>
</comment>
<dbReference type="EMBL" id="JAGKHQ010000017">
    <property type="protein sequence ID" value="KAG7488931.1"/>
    <property type="molecule type" value="Genomic_DNA"/>
</dbReference>
<feature type="region of interest" description="Disordered" evidence="1">
    <location>
        <begin position="102"/>
        <end position="138"/>
    </location>
</feature>
<name>A0AAV6QFB8_SOLSE</name>
<dbReference type="InterPro" id="IPR039471">
    <property type="entry name" value="CXorf65-like"/>
</dbReference>
<protein>
    <submittedName>
        <fullName evidence="2">Uncharacterized protein</fullName>
    </submittedName>
</protein>
<evidence type="ECO:0000313" key="3">
    <source>
        <dbReference type="Proteomes" id="UP000693946"/>
    </source>
</evidence>
<gene>
    <name evidence="2" type="ORF">JOB18_001465</name>
</gene>
<dbReference type="Pfam" id="PF15874">
    <property type="entry name" value="Il2rg"/>
    <property type="match status" value="1"/>
</dbReference>
<organism evidence="2 3">
    <name type="scientific">Solea senegalensis</name>
    <name type="common">Senegalese sole</name>
    <dbReference type="NCBI Taxonomy" id="28829"/>
    <lineage>
        <taxon>Eukaryota</taxon>
        <taxon>Metazoa</taxon>
        <taxon>Chordata</taxon>
        <taxon>Craniata</taxon>
        <taxon>Vertebrata</taxon>
        <taxon>Euteleostomi</taxon>
        <taxon>Actinopterygii</taxon>
        <taxon>Neopterygii</taxon>
        <taxon>Teleostei</taxon>
        <taxon>Neoteleostei</taxon>
        <taxon>Acanthomorphata</taxon>
        <taxon>Carangaria</taxon>
        <taxon>Pleuronectiformes</taxon>
        <taxon>Pleuronectoidei</taxon>
        <taxon>Soleidae</taxon>
        <taxon>Solea</taxon>
    </lineage>
</organism>
<dbReference type="PANTHER" id="PTHR33887:SF1">
    <property type="entry name" value="GENE 867-RELATED"/>
    <property type="match status" value="1"/>
</dbReference>
<evidence type="ECO:0000256" key="1">
    <source>
        <dbReference type="SAM" id="MobiDB-lite"/>
    </source>
</evidence>
<sequence length="138" mass="15906">MEMYNLNCRLINFIHHLKERCSLDFKECVELMDSSGAVMNLEEKQHSDTRASSVLTQRQHYVLLRVCRDDDTGIRKYVSLLNNCSQSPLELTDLLKKLSNLNKEGDKRVRGGRTHGRKPGNRTRSKTISANNKKKSNE</sequence>